<evidence type="ECO:0000313" key="2">
    <source>
        <dbReference type="Proteomes" id="UP001057402"/>
    </source>
</evidence>
<protein>
    <submittedName>
        <fullName evidence="1">Uncharacterized protein</fullName>
    </submittedName>
</protein>
<organism evidence="1 2">
    <name type="scientific">Melastoma candidum</name>
    <dbReference type="NCBI Taxonomy" id="119954"/>
    <lineage>
        <taxon>Eukaryota</taxon>
        <taxon>Viridiplantae</taxon>
        <taxon>Streptophyta</taxon>
        <taxon>Embryophyta</taxon>
        <taxon>Tracheophyta</taxon>
        <taxon>Spermatophyta</taxon>
        <taxon>Magnoliopsida</taxon>
        <taxon>eudicotyledons</taxon>
        <taxon>Gunneridae</taxon>
        <taxon>Pentapetalae</taxon>
        <taxon>rosids</taxon>
        <taxon>malvids</taxon>
        <taxon>Myrtales</taxon>
        <taxon>Melastomataceae</taxon>
        <taxon>Melastomatoideae</taxon>
        <taxon>Melastomateae</taxon>
        <taxon>Melastoma</taxon>
    </lineage>
</organism>
<proteinExistence type="predicted"/>
<keyword evidence="2" id="KW-1185">Reference proteome</keyword>
<reference evidence="2" key="1">
    <citation type="journal article" date="2023" name="Front. Plant Sci.">
        <title>Chromosomal-level genome assembly of Melastoma candidum provides insights into trichome evolution.</title>
        <authorList>
            <person name="Zhong Y."/>
            <person name="Wu W."/>
            <person name="Sun C."/>
            <person name="Zou P."/>
            <person name="Liu Y."/>
            <person name="Dai S."/>
            <person name="Zhou R."/>
        </authorList>
    </citation>
    <scope>NUCLEOTIDE SEQUENCE [LARGE SCALE GENOMIC DNA]</scope>
</reference>
<dbReference type="Proteomes" id="UP001057402">
    <property type="component" value="Chromosome 5"/>
</dbReference>
<name>A0ACB9QNZ1_9MYRT</name>
<evidence type="ECO:0000313" key="1">
    <source>
        <dbReference type="EMBL" id="KAI4367928.1"/>
    </source>
</evidence>
<sequence length="155" mass="16876">MDPILLRLTSGLSIWQQVMALISDNLWEIIRSDDGMKIEIAETVQSVYDKLKNPLALLPKTPRSLVAAAANINQGQIAWRKVSVEITFSPSNAILFPSFAVATTFLSMVLAHTGRIHGASFITLVWKGPKSPAEQLANMPLRTAANVPAAIVSLR</sequence>
<dbReference type="EMBL" id="CM042884">
    <property type="protein sequence ID" value="KAI4367928.1"/>
    <property type="molecule type" value="Genomic_DNA"/>
</dbReference>
<accession>A0ACB9QNZ1</accession>
<gene>
    <name evidence="1" type="ORF">MLD38_016551</name>
</gene>
<comment type="caution">
    <text evidence="1">The sequence shown here is derived from an EMBL/GenBank/DDBJ whole genome shotgun (WGS) entry which is preliminary data.</text>
</comment>